<proteinExistence type="predicted"/>
<dbReference type="AlphaFoldDB" id="A0A0A9FPH1"/>
<reference evidence="2" key="1">
    <citation type="submission" date="2014-09" db="EMBL/GenBank/DDBJ databases">
        <authorList>
            <person name="Magalhaes I.L.F."/>
            <person name="Oliveira U."/>
            <person name="Santos F.R."/>
            <person name="Vidigal T.H.D.A."/>
            <person name="Brescovit A.D."/>
            <person name="Santos A.J."/>
        </authorList>
    </citation>
    <scope>NUCLEOTIDE SEQUENCE</scope>
    <source>
        <tissue evidence="2">Shoot tissue taken approximately 20 cm above the soil surface</tissue>
    </source>
</reference>
<keyword evidence="1" id="KW-0732">Signal</keyword>
<reference evidence="2" key="2">
    <citation type="journal article" date="2015" name="Data Brief">
        <title>Shoot transcriptome of the giant reed, Arundo donax.</title>
        <authorList>
            <person name="Barrero R.A."/>
            <person name="Guerrero F.D."/>
            <person name="Moolhuijzen P."/>
            <person name="Goolsby J.A."/>
            <person name="Tidwell J."/>
            <person name="Bellgard S.E."/>
            <person name="Bellgard M.I."/>
        </authorList>
    </citation>
    <scope>NUCLEOTIDE SEQUENCE</scope>
    <source>
        <tissue evidence="2">Shoot tissue taken approximately 20 cm above the soil surface</tissue>
    </source>
</reference>
<protein>
    <submittedName>
        <fullName evidence="2">Uncharacterized protein</fullName>
    </submittedName>
</protein>
<evidence type="ECO:0000313" key="2">
    <source>
        <dbReference type="EMBL" id="JAE14192.1"/>
    </source>
</evidence>
<sequence length="41" mass="5135">MMMMIQTLLRILFFLMLMEDFQNRRAKMMILNCLYLQMMLI</sequence>
<organism evidence="2">
    <name type="scientific">Arundo donax</name>
    <name type="common">Giant reed</name>
    <name type="synonym">Donax arundinaceus</name>
    <dbReference type="NCBI Taxonomy" id="35708"/>
    <lineage>
        <taxon>Eukaryota</taxon>
        <taxon>Viridiplantae</taxon>
        <taxon>Streptophyta</taxon>
        <taxon>Embryophyta</taxon>
        <taxon>Tracheophyta</taxon>
        <taxon>Spermatophyta</taxon>
        <taxon>Magnoliopsida</taxon>
        <taxon>Liliopsida</taxon>
        <taxon>Poales</taxon>
        <taxon>Poaceae</taxon>
        <taxon>PACMAD clade</taxon>
        <taxon>Arundinoideae</taxon>
        <taxon>Arundineae</taxon>
        <taxon>Arundo</taxon>
    </lineage>
</organism>
<feature type="signal peptide" evidence="1">
    <location>
        <begin position="1"/>
        <end position="26"/>
    </location>
</feature>
<name>A0A0A9FPH1_ARUDO</name>
<accession>A0A0A9FPH1</accession>
<feature type="chain" id="PRO_5002044616" evidence="1">
    <location>
        <begin position="27"/>
        <end position="41"/>
    </location>
</feature>
<dbReference type="EMBL" id="GBRH01183704">
    <property type="protein sequence ID" value="JAE14192.1"/>
    <property type="molecule type" value="Transcribed_RNA"/>
</dbReference>
<evidence type="ECO:0000256" key="1">
    <source>
        <dbReference type="SAM" id="SignalP"/>
    </source>
</evidence>